<dbReference type="InterPro" id="IPR011933">
    <property type="entry name" value="Double_TM_dom"/>
</dbReference>
<feature type="transmembrane region" description="Helical" evidence="5">
    <location>
        <begin position="301"/>
        <end position="319"/>
    </location>
</feature>
<dbReference type="InterPro" id="IPR036465">
    <property type="entry name" value="vWFA_dom_sf"/>
</dbReference>
<feature type="domain" description="VWFA" evidence="6">
    <location>
        <begin position="86"/>
        <end position="288"/>
    </location>
</feature>
<dbReference type="PROSITE" id="PS50234">
    <property type="entry name" value="VWFA"/>
    <property type="match status" value="1"/>
</dbReference>
<dbReference type="Pfam" id="PF13519">
    <property type="entry name" value="VWA_2"/>
    <property type="match status" value="1"/>
</dbReference>
<sequence>MLANPWWLLVLLIVAALVGLYVFIQRQRRSRAMKFANLEILKTVTPKRTDRYRHVPFVFLVVSLVLLTVALAGPQADRKVPRNKATVMLVVDVSRSMNATDVAPSRIKAAQEAVKKFADELTEGINLGLISFAGTPTTLVSPTPDHNATKTAVDKLQLDDKTATGEGIFAALEQIRTLNSLLGGDNSAPPAHIVLLSDGKQTVPDTQDAPRGAFTAARKAKERRVPVSTISFGTSSGYVEIEGERVRVPVDDASLKKIAQLGAPGGRFFTASSLEELNEVYGTLQEQIGYETTRGDNSHPWVLWGTIAALIAAAGALLLNQRLP</sequence>
<organism evidence="7 8">
    <name type="scientific">Gordonia araii NBRC 100433</name>
    <dbReference type="NCBI Taxonomy" id="1073574"/>
    <lineage>
        <taxon>Bacteria</taxon>
        <taxon>Bacillati</taxon>
        <taxon>Actinomycetota</taxon>
        <taxon>Actinomycetes</taxon>
        <taxon>Mycobacteriales</taxon>
        <taxon>Gordoniaceae</taxon>
        <taxon>Gordonia</taxon>
    </lineage>
</organism>
<keyword evidence="1" id="KW-1003">Cell membrane</keyword>
<dbReference type="Gene3D" id="3.40.50.410">
    <property type="entry name" value="von Willebrand factor, type A domain"/>
    <property type="match status" value="1"/>
</dbReference>
<dbReference type="OrthoDB" id="8882959at2"/>
<keyword evidence="3 5" id="KW-1133">Transmembrane helix</keyword>
<protein>
    <recommendedName>
        <fullName evidence="6">VWFA domain-containing protein</fullName>
    </recommendedName>
</protein>
<keyword evidence="2 5" id="KW-0812">Transmembrane</keyword>
<dbReference type="AlphaFoldDB" id="G7H5L5"/>
<dbReference type="NCBIfam" id="NF010238">
    <property type="entry name" value="PRK13685.1"/>
    <property type="match status" value="1"/>
</dbReference>
<evidence type="ECO:0000259" key="6">
    <source>
        <dbReference type="PROSITE" id="PS50234"/>
    </source>
</evidence>
<accession>G7H5L5</accession>
<dbReference type="PANTHER" id="PTHR22550">
    <property type="entry name" value="SPORE GERMINATION PROTEIN"/>
    <property type="match status" value="1"/>
</dbReference>
<comment type="caution">
    <text evidence="7">The sequence shown here is derived from an EMBL/GenBank/DDBJ whole genome shotgun (WGS) entry which is preliminary data.</text>
</comment>
<feature type="transmembrane region" description="Helical" evidence="5">
    <location>
        <begin position="55"/>
        <end position="73"/>
    </location>
</feature>
<evidence type="ECO:0000313" key="7">
    <source>
        <dbReference type="EMBL" id="GAB11140.1"/>
    </source>
</evidence>
<dbReference type="InterPro" id="IPR002035">
    <property type="entry name" value="VWF_A"/>
</dbReference>
<feature type="transmembrane region" description="Helical" evidence="5">
    <location>
        <begin position="6"/>
        <end position="24"/>
    </location>
</feature>
<evidence type="ECO:0000256" key="3">
    <source>
        <dbReference type="ARBA" id="ARBA00022989"/>
    </source>
</evidence>
<proteinExistence type="predicted"/>
<dbReference type="SMART" id="SM00327">
    <property type="entry name" value="VWA"/>
    <property type="match status" value="1"/>
</dbReference>
<evidence type="ECO:0000256" key="1">
    <source>
        <dbReference type="ARBA" id="ARBA00022475"/>
    </source>
</evidence>
<evidence type="ECO:0000256" key="4">
    <source>
        <dbReference type="ARBA" id="ARBA00023136"/>
    </source>
</evidence>
<dbReference type="Proteomes" id="UP000035088">
    <property type="component" value="Unassembled WGS sequence"/>
</dbReference>
<evidence type="ECO:0000256" key="2">
    <source>
        <dbReference type="ARBA" id="ARBA00022692"/>
    </source>
</evidence>
<evidence type="ECO:0000313" key="8">
    <source>
        <dbReference type="Proteomes" id="UP000035088"/>
    </source>
</evidence>
<dbReference type="NCBIfam" id="TIGR02226">
    <property type="entry name" value="two_anch"/>
    <property type="match status" value="1"/>
</dbReference>
<dbReference type="InterPro" id="IPR024163">
    <property type="entry name" value="Aerotolerance_reg_N"/>
</dbReference>
<dbReference type="InterPro" id="IPR050768">
    <property type="entry name" value="UPF0353/GerABKA_families"/>
</dbReference>
<dbReference type="STRING" id="1073574.GOARA_064_01420"/>
<dbReference type="RefSeq" id="WP_007323215.1">
    <property type="nucleotide sequence ID" value="NZ_BAEE01000064.1"/>
</dbReference>
<evidence type="ECO:0000256" key="5">
    <source>
        <dbReference type="SAM" id="Phobius"/>
    </source>
</evidence>
<keyword evidence="4 5" id="KW-0472">Membrane</keyword>
<keyword evidence="8" id="KW-1185">Reference proteome</keyword>
<dbReference type="EMBL" id="BAEE01000064">
    <property type="protein sequence ID" value="GAB11140.1"/>
    <property type="molecule type" value="Genomic_DNA"/>
</dbReference>
<reference evidence="7 8" key="1">
    <citation type="submission" date="2011-11" db="EMBL/GenBank/DDBJ databases">
        <title>Whole genome shotgun sequence of Gordonia araii NBRC 100433.</title>
        <authorList>
            <person name="Yoshida Y."/>
            <person name="Hosoyama A."/>
            <person name="Tsuchikane K."/>
            <person name="Katsumata H."/>
            <person name="Yamazaki S."/>
            <person name="Fujita N."/>
        </authorList>
    </citation>
    <scope>NUCLEOTIDE SEQUENCE [LARGE SCALE GENOMIC DNA]</scope>
    <source>
        <strain evidence="7 8">NBRC 100433</strain>
    </source>
</reference>
<name>G7H5L5_9ACTN</name>
<dbReference type="SUPFAM" id="SSF53300">
    <property type="entry name" value="vWA-like"/>
    <property type="match status" value="1"/>
</dbReference>
<dbReference type="PANTHER" id="PTHR22550:SF5">
    <property type="entry name" value="LEUCINE ZIPPER PROTEIN 4"/>
    <property type="match status" value="1"/>
</dbReference>
<dbReference type="Pfam" id="PF07584">
    <property type="entry name" value="BatA"/>
    <property type="match status" value="1"/>
</dbReference>
<gene>
    <name evidence="7" type="ORF">GOARA_064_01420</name>
</gene>